<dbReference type="InterPro" id="IPR040704">
    <property type="entry name" value="HEPN_AbiU2"/>
</dbReference>
<dbReference type="EMBL" id="CP095343">
    <property type="protein sequence ID" value="XAG63367.1"/>
    <property type="molecule type" value="Genomic_DNA"/>
</dbReference>
<sequence length="219" mass="25497">MTNNDNSGVLIYSSYDEYCKENNLPLPKRIEFDRSKVNQQELKVLKSYFISLCTDLTLYSEFFTVQESVDVLNEFNSLVFSRIQRAYLEKLCLSLACLFDPAETRKNKNLSLSRIIKQCNCPELDAKFNELNELYISTGIKNWRQKLLAHNDLRTLMGTKPLKLKFEYDDIENIMELIQEIVDDISYPTVSTDIKVVLPRDQDCGTFIYKLQCVLNNKA</sequence>
<proteinExistence type="predicted"/>
<feature type="domain" description="HEPN AbiU2-like" evidence="1">
    <location>
        <begin position="53"/>
        <end position="186"/>
    </location>
</feature>
<name>A0AAU6TNJ4_UNCXX</name>
<reference evidence="2" key="1">
    <citation type="submission" date="2022-03" db="EMBL/GenBank/DDBJ databases">
        <title>Sea Food Isolates.</title>
        <authorList>
            <person name="Li c."/>
        </authorList>
    </citation>
    <scope>NUCLEOTIDE SEQUENCE</scope>
    <source>
        <strain evidence="2">19MO02SH05</strain>
    </source>
</reference>
<dbReference type="Pfam" id="PF18734">
    <property type="entry name" value="HEPN_AbiU2"/>
    <property type="match status" value="1"/>
</dbReference>
<organism evidence="2">
    <name type="scientific">bacterium 19MO02SH05</name>
    <dbReference type="NCBI Taxonomy" id="2920696"/>
    <lineage>
        <taxon>Bacteria</taxon>
    </lineage>
</organism>
<protein>
    <recommendedName>
        <fullName evidence="1">HEPN AbiU2-like domain-containing protein</fullName>
    </recommendedName>
</protein>
<dbReference type="AlphaFoldDB" id="A0AAU6TNJ4"/>
<accession>A0AAU6TNJ4</accession>
<evidence type="ECO:0000259" key="1">
    <source>
        <dbReference type="Pfam" id="PF18734"/>
    </source>
</evidence>
<gene>
    <name evidence="2" type="ORF">MRL64_15840</name>
</gene>
<evidence type="ECO:0000313" key="2">
    <source>
        <dbReference type="EMBL" id="XAG63367.1"/>
    </source>
</evidence>